<organism evidence="1 2">
    <name type="scientific">Phaeosphaeria nodorum (strain SN15 / ATCC MYA-4574 / FGSC 10173)</name>
    <name type="common">Glume blotch fungus</name>
    <name type="synonym">Parastagonospora nodorum</name>
    <dbReference type="NCBI Taxonomy" id="321614"/>
    <lineage>
        <taxon>Eukaryota</taxon>
        <taxon>Fungi</taxon>
        <taxon>Dikarya</taxon>
        <taxon>Ascomycota</taxon>
        <taxon>Pezizomycotina</taxon>
        <taxon>Dothideomycetes</taxon>
        <taxon>Pleosporomycetidae</taxon>
        <taxon>Pleosporales</taxon>
        <taxon>Pleosporineae</taxon>
        <taxon>Phaeosphaeriaceae</taxon>
        <taxon>Parastagonospora</taxon>
    </lineage>
</organism>
<dbReference type="Proteomes" id="UP000663193">
    <property type="component" value="Chromosome 2"/>
</dbReference>
<keyword evidence="2" id="KW-1185">Reference proteome</keyword>
<name>A0A7U2ETT9_PHANO</name>
<evidence type="ECO:0000313" key="1">
    <source>
        <dbReference type="EMBL" id="QRC92965.1"/>
    </source>
</evidence>
<evidence type="ECO:0000313" key="2">
    <source>
        <dbReference type="Proteomes" id="UP000663193"/>
    </source>
</evidence>
<dbReference type="AlphaFoldDB" id="A0A7U2ETT9"/>
<dbReference type="VEuPathDB" id="FungiDB:JI435_403210"/>
<dbReference type="EMBL" id="CP069024">
    <property type="protein sequence ID" value="QRC92965.1"/>
    <property type="molecule type" value="Genomic_DNA"/>
</dbReference>
<proteinExistence type="predicted"/>
<protein>
    <submittedName>
        <fullName evidence="1">Uncharacterized protein</fullName>
    </submittedName>
</protein>
<reference evidence="2" key="1">
    <citation type="journal article" date="2021" name="BMC Genomics">
        <title>Chromosome-level genome assembly and manually-curated proteome of model necrotroph Parastagonospora nodorum Sn15 reveals a genome-wide trove of candidate effector homologs, and redundancy of virulence-related functions within an accessory chromosome.</title>
        <authorList>
            <person name="Bertazzoni S."/>
            <person name="Jones D.A.B."/>
            <person name="Phan H.T."/>
            <person name="Tan K.-C."/>
            <person name="Hane J.K."/>
        </authorList>
    </citation>
    <scope>NUCLEOTIDE SEQUENCE [LARGE SCALE GENOMIC DNA]</scope>
    <source>
        <strain evidence="2">SN15 / ATCC MYA-4574 / FGSC 10173)</strain>
    </source>
</reference>
<gene>
    <name evidence="1" type="ORF">JI435_403210</name>
</gene>
<sequence>MYFETEHRFSLSPSLPGTKARYISEAFPCFFRYAVWGRELSRARAPRSLAELQHREL</sequence>
<accession>A0A7U2ETT9</accession>